<protein>
    <submittedName>
        <fullName evidence="2">Uncharacterized protein</fullName>
    </submittedName>
</protein>
<evidence type="ECO:0000256" key="1">
    <source>
        <dbReference type="SAM" id="SignalP"/>
    </source>
</evidence>
<reference evidence="2 3" key="1">
    <citation type="submission" date="2019-06" db="EMBL/GenBank/DDBJ databases">
        <title>Whole genome sequence for Cellvibrionaceae sp. R142.</title>
        <authorList>
            <person name="Wang G."/>
        </authorList>
    </citation>
    <scope>NUCLEOTIDE SEQUENCE [LARGE SCALE GENOMIC DNA]</scope>
    <source>
        <strain evidence="2 3">R142</strain>
    </source>
</reference>
<dbReference type="Proteomes" id="UP000319732">
    <property type="component" value="Unassembled WGS sequence"/>
</dbReference>
<proteinExistence type="predicted"/>
<sequence>MKILVTTLLLLIANGSQACNGDQGIALAERAKHFVKYYDYVAQVRLSELGKLTEQVQLATFEVIHTYKGNESKTATIENRLNTSCSKEFLDKGEIYYVFAKLGVSNYKITGGTFASERRLKAANIEFNP</sequence>
<comment type="caution">
    <text evidence="2">The sequence shown here is derived from an EMBL/GenBank/DDBJ whole genome shotgun (WGS) entry which is preliminary data.</text>
</comment>
<keyword evidence="3" id="KW-1185">Reference proteome</keyword>
<dbReference type="RefSeq" id="WP_142903798.1">
    <property type="nucleotide sequence ID" value="NZ_ML660091.1"/>
</dbReference>
<dbReference type="PROSITE" id="PS51257">
    <property type="entry name" value="PROKAR_LIPOPROTEIN"/>
    <property type="match status" value="1"/>
</dbReference>
<dbReference type="AlphaFoldDB" id="A0A545TV92"/>
<feature type="chain" id="PRO_5021948093" evidence="1">
    <location>
        <begin position="19"/>
        <end position="129"/>
    </location>
</feature>
<evidence type="ECO:0000313" key="2">
    <source>
        <dbReference type="EMBL" id="TQV81137.1"/>
    </source>
</evidence>
<name>A0A545TV92_9GAMM</name>
<dbReference type="EMBL" id="VHSG01000008">
    <property type="protein sequence ID" value="TQV81137.1"/>
    <property type="molecule type" value="Genomic_DNA"/>
</dbReference>
<keyword evidence="1" id="KW-0732">Signal</keyword>
<organism evidence="2 3">
    <name type="scientific">Exilibacterium tricleocarpae</name>
    <dbReference type="NCBI Taxonomy" id="2591008"/>
    <lineage>
        <taxon>Bacteria</taxon>
        <taxon>Pseudomonadati</taxon>
        <taxon>Pseudomonadota</taxon>
        <taxon>Gammaproteobacteria</taxon>
        <taxon>Cellvibrionales</taxon>
        <taxon>Cellvibrionaceae</taxon>
        <taxon>Exilibacterium</taxon>
    </lineage>
</organism>
<accession>A0A545TV92</accession>
<evidence type="ECO:0000313" key="3">
    <source>
        <dbReference type="Proteomes" id="UP000319732"/>
    </source>
</evidence>
<gene>
    <name evidence="2" type="ORF">FKG94_08485</name>
</gene>
<feature type="signal peptide" evidence="1">
    <location>
        <begin position="1"/>
        <end position="18"/>
    </location>
</feature>